<dbReference type="Pfam" id="PF17892">
    <property type="entry name" value="Cadherin_5"/>
    <property type="match status" value="1"/>
</dbReference>
<feature type="domain" description="Cadherin-like" evidence="2">
    <location>
        <begin position="199"/>
        <end position="292"/>
    </location>
</feature>
<dbReference type="InterPro" id="IPR010221">
    <property type="entry name" value="VCBS_dom"/>
</dbReference>
<protein>
    <submittedName>
        <fullName evidence="3">Cadherin-like domain-containing protein</fullName>
    </submittedName>
</protein>
<dbReference type="InterPro" id="IPR040853">
    <property type="entry name" value="RapA2_cadherin-like"/>
</dbReference>
<dbReference type="NCBIfam" id="TIGR01965">
    <property type="entry name" value="VCBS_repeat"/>
    <property type="match status" value="2"/>
</dbReference>
<dbReference type="PROSITE" id="PS00330">
    <property type="entry name" value="HEMOLYSIN_CALCIUM"/>
    <property type="match status" value="1"/>
</dbReference>
<dbReference type="SUPFAM" id="SSF50978">
    <property type="entry name" value="WD40 repeat-like"/>
    <property type="match status" value="1"/>
</dbReference>
<dbReference type="InterPro" id="IPR018511">
    <property type="entry name" value="Hemolysin-typ_Ca-bd_CS"/>
</dbReference>
<dbReference type="Pfam" id="PF17803">
    <property type="entry name" value="Cadherin_4"/>
    <property type="match status" value="1"/>
</dbReference>
<dbReference type="InterPro" id="IPR011049">
    <property type="entry name" value="Serralysin-like_metalloprot_C"/>
</dbReference>
<dbReference type="SUPFAM" id="SSF51120">
    <property type="entry name" value="beta-Roll"/>
    <property type="match status" value="1"/>
</dbReference>
<evidence type="ECO:0000313" key="4">
    <source>
        <dbReference type="Proteomes" id="UP000584642"/>
    </source>
</evidence>
<dbReference type="NCBIfam" id="NF012211">
    <property type="entry name" value="tand_rpt_95"/>
    <property type="match status" value="1"/>
</dbReference>
<organism evidence="3 4">
    <name type="scientific">Azospirillum oleiclasticum</name>
    <dbReference type="NCBI Taxonomy" id="2735135"/>
    <lineage>
        <taxon>Bacteria</taxon>
        <taxon>Pseudomonadati</taxon>
        <taxon>Pseudomonadota</taxon>
        <taxon>Alphaproteobacteria</taxon>
        <taxon>Rhodospirillales</taxon>
        <taxon>Azospirillaceae</taxon>
        <taxon>Azospirillum</taxon>
    </lineage>
</organism>
<dbReference type="Gene3D" id="2.150.10.10">
    <property type="entry name" value="Serralysin-like metalloprotease, C-terminal"/>
    <property type="match status" value="1"/>
</dbReference>
<name>A0ABX2TL23_9PROT</name>
<dbReference type="InterPro" id="IPR036322">
    <property type="entry name" value="WD40_repeat_dom_sf"/>
</dbReference>
<dbReference type="Pfam" id="PF00353">
    <property type="entry name" value="HemolysinCabind"/>
    <property type="match status" value="1"/>
</dbReference>
<comment type="caution">
    <text evidence="3">The sequence shown here is derived from an EMBL/GenBank/DDBJ whole genome shotgun (WGS) entry which is preliminary data.</text>
</comment>
<feature type="domain" description="RapA2 cadherin-like" evidence="1">
    <location>
        <begin position="88"/>
        <end position="160"/>
    </location>
</feature>
<reference evidence="3 4" key="1">
    <citation type="submission" date="2020-05" db="EMBL/GenBank/DDBJ databases">
        <title>Azospirillum oleiclasticum sp. nov, a nitrogen-fixing and heavy crude oil-emulsifying bacterium isolated from the crude oil of Yumen Oilfield.</title>
        <authorList>
            <person name="Wu D."/>
            <person name="Cai M."/>
            <person name="Zhang X."/>
        </authorList>
    </citation>
    <scope>NUCLEOTIDE SEQUENCE [LARGE SCALE GENOMIC DNA]</scope>
    <source>
        <strain evidence="3 4">ROY-1-1-2</strain>
    </source>
</reference>
<proteinExistence type="predicted"/>
<accession>A0ABX2TL23</accession>
<dbReference type="Proteomes" id="UP000584642">
    <property type="component" value="Unassembled WGS sequence"/>
</dbReference>
<evidence type="ECO:0000259" key="1">
    <source>
        <dbReference type="Pfam" id="PF17803"/>
    </source>
</evidence>
<evidence type="ECO:0000259" key="2">
    <source>
        <dbReference type="Pfam" id="PF17892"/>
    </source>
</evidence>
<keyword evidence="4" id="KW-1185">Reference proteome</keyword>
<evidence type="ECO:0000313" key="3">
    <source>
        <dbReference type="EMBL" id="NYZ24834.1"/>
    </source>
</evidence>
<dbReference type="InterPro" id="IPR041690">
    <property type="entry name" value="Cadherin_5"/>
</dbReference>
<sequence>MSENLSEATDEDAAPLAIDLLQGAWDFDGDAVSVTGLTQTAGWNVTATLVDGVLTIDPGQLNALALGESETLVFTYGVTDGTDATTRTLSVTVEGRNDAPTVAAALSASTDEDAAPLVVNLLQGASDADLSDTLSVTGLTQTGGMGVDVTLVGGVLSLDTDQLTGLAVGESAVLTFAYDITDGIASTAQTVTITVEGRNDAPTAGDDVVDGGTGGTALITLAHLLANDSDPDTSDALSITGVSNATDGTIAFDSNGAVLFTPTTGFIGDAGFDYTISDGNGGTDTAHVTVAVDGAASAFTSLVAEDEVRDAGVSGLAQHLDQGYVATLNDGGYVKVWWTEDGNNSDVYARRYDVDGTAVGAAFRVNTTTALNQSVPSVAALADGGFLISWASMNGSWVNGDLNPGKIYQQRYAADGTMVGGETQVSTNTTSPKNHPSTAALADGGWVTTWASFGVDQTGTWGIYRQRYAANGVKVGDEKRTNTTMAGSQLNPQAIALESGGFVIAWNSNDGQDGSGSGVYFQQYDANGAGVGSETPANVTTAGNQGVGSIASLSDGGFVVTWSGDGGQDGNGYGVFGKVYNSNGSARTGEFQLNQLSTDGQLHPAVAGLTDGSFVVLWRSFDDVTGEQVIMGRRYEADGDAIGGEFQVSDDSYPVPGITRSHPSVAARADGGFVAYWQDPTTGDTAYVTKVFAASDEAPVILARDVVTIVGGTAAITTLFDPSHLQGDQWVGGALQQISLYEFSDQTAVSASGHLVLDGAAVSAETTITVTADELDRLVWRAGEGVGTDTVMVRGYDGERWSDWVEVSAATVAAASALTAGTEMADAGVNGVAQVLDHGSVTTLADGGYVKVWWTADDNTSDVYARRYDAAGTAMGDAFKVNTASAFNQDAPTVAALADGGFVISWGSMDGSWTYNNNTGHIFQQRYDGAGVAIGGETRVSSNATSPKNHPSTVGLADGGWITVWQSFGVDQASTWGVYRQRYDADGTKVGGEARVNTTSAGSQGDVKVISLTDGGFVVQWDSVNGQDGSGSGIYVQRYDADGGAVGGETRINVTTAGDQSVGSLAALSDGGYIVTWSDGSGHDGDGTGVYGRVIGADGLARTGEIQINQTTTGDQKHPAVTQLTDGSIMVLWSSIDPSTDVEVIKGRRFDGDGAALADEFQVSDGSHTTPGITRSHPSISARADGGFVAYWQEPTATDTVFITKVFSPDGTMEGTYLGTDGSDVLFGSSGTDTLTGGLGADVFHFETPDVGLDTITDFQSGMDVIEVVSANFGGFAAGPLDASRFALNAAADADTRFIFDTTTKVLSYDADGTGAGAAVGLASLNVSTLSNTNIFVVS</sequence>
<gene>
    <name evidence="3" type="ORF">HND93_34455</name>
</gene>
<dbReference type="Gene3D" id="2.60.40.3440">
    <property type="match status" value="1"/>
</dbReference>
<dbReference type="EMBL" id="JABFDB010000046">
    <property type="protein sequence ID" value="NYZ24834.1"/>
    <property type="molecule type" value="Genomic_DNA"/>
</dbReference>
<dbReference type="InterPro" id="IPR001343">
    <property type="entry name" value="Hemolysn_Ca-bd"/>
</dbReference>
<dbReference type="RefSeq" id="WP_180286610.1">
    <property type="nucleotide sequence ID" value="NZ_JABFDB010000046.1"/>
</dbReference>